<dbReference type="STRING" id="50429.A0A2B4SX54"/>
<dbReference type="SMART" id="SM00225">
    <property type="entry name" value="BTB"/>
    <property type="match status" value="1"/>
</dbReference>
<dbReference type="InterPro" id="IPR006652">
    <property type="entry name" value="Kelch_1"/>
</dbReference>
<name>A0A2B4SX54_STYPI</name>
<evidence type="ECO:0000313" key="4">
    <source>
        <dbReference type="EMBL" id="PFX33108.1"/>
    </source>
</evidence>
<feature type="domain" description="BTB" evidence="3">
    <location>
        <begin position="35"/>
        <end position="101"/>
    </location>
</feature>
<reference evidence="5" key="1">
    <citation type="journal article" date="2017" name="bioRxiv">
        <title>Comparative analysis of the genomes of Stylophora pistillata and Acropora digitifera provides evidence for extensive differences between species of corals.</title>
        <authorList>
            <person name="Voolstra C.R."/>
            <person name="Li Y."/>
            <person name="Liew Y.J."/>
            <person name="Baumgarten S."/>
            <person name="Zoccola D."/>
            <person name="Flot J.-F."/>
            <person name="Tambutte S."/>
            <person name="Allemand D."/>
            <person name="Aranda M."/>
        </authorList>
    </citation>
    <scope>NUCLEOTIDE SEQUENCE [LARGE SCALE GENOMIC DNA]</scope>
</reference>
<protein>
    <submittedName>
        <fullName evidence="4">Kelch-like protein 12</fullName>
    </submittedName>
</protein>
<dbReference type="EMBL" id="LSMT01000015">
    <property type="protein sequence ID" value="PFX33108.1"/>
    <property type="molecule type" value="Genomic_DNA"/>
</dbReference>
<dbReference type="PROSITE" id="PS50097">
    <property type="entry name" value="BTB"/>
    <property type="match status" value="1"/>
</dbReference>
<accession>A0A2B4SX54</accession>
<dbReference type="SUPFAM" id="SSF54695">
    <property type="entry name" value="POZ domain"/>
    <property type="match status" value="1"/>
</dbReference>
<dbReference type="InterPro" id="IPR015915">
    <property type="entry name" value="Kelch-typ_b-propeller"/>
</dbReference>
<dbReference type="AlphaFoldDB" id="A0A2B4SX54"/>
<dbReference type="Pfam" id="PF24681">
    <property type="entry name" value="Kelch_KLHDC2_KLHL20_DRC7"/>
    <property type="match status" value="1"/>
</dbReference>
<dbReference type="CDD" id="cd18186">
    <property type="entry name" value="BTB_POZ_ZBTB_KLHL-like"/>
    <property type="match status" value="1"/>
</dbReference>
<dbReference type="Pfam" id="PF07646">
    <property type="entry name" value="Kelch_2"/>
    <property type="match status" value="1"/>
</dbReference>
<evidence type="ECO:0000259" key="3">
    <source>
        <dbReference type="PROSITE" id="PS50097"/>
    </source>
</evidence>
<dbReference type="PANTHER" id="PTHR45632:SF17">
    <property type="entry name" value="KELCH-LIKE PROTEIN 31"/>
    <property type="match status" value="1"/>
</dbReference>
<evidence type="ECO:0000313" key="5">
    <source>
        <dbReference type="Proteomes" id="UP000225706"/>
    </source>
</evidence>
<dbReference type="OrthoDB" id="6019305at2759"/>
<organism evidence="4 5">
    <name type="scientific">Stylophora pistillata</name>
    <name type="common">Smooth cauliflower coral</name>
    <dbReference type="NCBI Taxonomy" id="50429"/>
    <lineage>
        <taxon>Eukaryota</taxon>
        <taxon>Metazoa</taxon>
        <taxon>Cnidaria</taxon>
        <taxon>Anthozoa</taxon>
        <taxon>Hexacorallia</taxon>
        <taxon>Scleractinia</taxon>
        <taxon>Astrocoeniina</taxon>
        <taxon>Pocilloporidae</taxon>
        <taxon>Stylophora</taxon>
    </lineage>
</organism>
<dbReference type="InterPro" id="IPR011498">
    <property type="entry name" value="Kelch_2"/>
</dbReference>
<comment type="caution">
    <text evidence="4">The sequence shown here is derived from an EMBL/GenBank/DDBJ whole genome shotgun (WGS) entry which is preliminary data.</text>
</comment>
<dbReference type="SMART" id="SM00612">
    <property type="entry name" value="Kelch"/>
    <property type="match status" value="6"/>
</dbReference>
<gene>
    <name evidence="4" type="primary">KLHL12</name>
    <name evidence="4" type="ORF">AWC38_SpisGene2030</name>
</gene>
<keyword evidence="1" id="KW-0880">Kelch repeat</keyword>
<dbReference type="PANTHER" id="PTHR45632">
    <property type="entry name" value="LD33804P"/>
    <property type="match status" value="1"/>
</dbReference>
<dbReference type="Gene3D" id="3.30.710.10">
    <property type="entry name" value="Potassium Channel Kv1.1, Chain A"/>
    <property type="match status" value="1"/>
</dbReference>
<evidence type="ECO:0000256" key="2">
    <source>
        <dbReference type="ARBA" id="ARBA00022737"/>
    </source>
</evidence>
<evidence type="ECO:0000256" key="1">
    <source>
        <dbReference type="ARBA" id="ARBA00022441"/>
    </source>
</evidence>
<dbReference type="SUPFAM" id="SSF117281">
    <property type="entry name" value="Kelch motif"/>
    <property type="match status" value="1"/>
</dbReference>
<keyword evidence="5" id="KW-1185">Reference proteome</keyword>
<keyword evidence="2" id="KW-0677">Repeat</keyword>
<dbReference type="Proteomes" id="UP000225706">
    <property type="component" value="Unassembled WGS sequence"/>
</dbReference>
<dbReference type="Pfam" id="PF00651">
    <property type="entry name" value="BTB"/>
    <property type="match status" value="1"/>
</dbReference>
<dbReference type="InterPro" id="IPR011333">
    <property type="entry name" value="SKP1/BTB/POZ_sf"/>
</dbReference>
<dbReference type="InterPro" id="IPR000210">
    <property type="entry name" value="BTB/POZ_dom"/>
</dbReference>
<sequence length="476" mass="53308">MCSTSDNQGSRTIDDKFKKNLLRSLNELRQARILCDVFIRVDKTLEFPAHRCVLTAGSVYFKALFSDDFRERRSGVVELEGIYDMDKVLEFLYTGEVEINESSAQDLVMAADYLNIPALKLHAAFVLEKSINVSNCLSLQTFSTRNAVEVNMLLKTIKQTSSAAEKFRELHVPRTGPLETVVTLTGERLVSKYGSNNNILAYVPLRDSWVTLSDLHLPRHGHGAAVCQGSLYLVGGVSENVSAPSHMCRFSPLRNKWCCDVADLPRPVSFAAVVSLDNKLFVIGGKDCCNTALRKTQRYNPERNQWDYIADLNVPRVSHCATVLDDFIYVISGDKANFKSCERYDSTVMRWRLLPHMTTSRQQPAVHALGRKILVVGGYSGSNYRMHTTCEVFDPKKYLWSLVPGLGVPRAGCGITCMADQVYVFGGSNGRSILNTLDSVECYSEEDKDWRKVTVIPEAIVAPQVAMLRMPTKYLT</sequence>
<proteinExistence type="predicted"/>
<dbReference type="Gene3D" id="2.120.10.80">
    <property type="entry name" value="Kelch-type beta propeller"/>
    <property type="match status" value="1"/>
</dbReference>